<feature type="signal peptide" evidence="1">
    <location>
        <begin position="1"/>
        <end position="21"/>
    </location>
</feature>
<comment type="caution">
    <text evidence="2">The sequence shown here is derived from an EMBL/GenBank/DDBJ whole genome shotgun (WGS) entry which is preliminary data.</text>
</comment>
<dbReference type="SUPFAM" id="SSF49695">
    <property type="entry name" value="gamma-Crystallin-like"/>
    <property type="match status" value="2"/>
</dbReference>
<evidence type="ECO:0008006" key="4">
    <source>
        <dbReference type="Google" id="ProtNLM"/>
    </source>
</evidence>
<dbReference type="AlphaFoldDB" id="A0A208ZQL6"/>
<gene>
    <name evidence="2" type="ORF">CBW57_19645</name>
</gene>
<feature type="chain" id="PRO_5013278767" description="N-acetyltransferase GCN5" evidence="1">
    <location>
        <begin position="22"/>
        <end position="818"/>
    </location>
</feature>
<dbReference type="RefSeq" id="WP_087816514.1">
    <property type="nucleotide sequence ID" value="NZ_CBCPKE010000007.1"/>
</dbReference>
<name>A0A208ZQL6_YERIN</name>
<dbReference type="InterPro" id="IPR011024">
    <property type="entry name" value="G_crystallin-like"/>
</dbReference>
<dbReference type="SUPFAM" id="SSF55729">
    <property type="entry name" value="Acyl-CoA N-acyltransferases (Nat)"/>
    <property type="match status" value="1"/>
</dbReference>
<protein>
    <recommendedName>
        <fullName evidence="4">N-acetyltransferase GCN5</fullName>
    </recommendedName>
</protein>
<evidence type="ECO:0000313" key="2">
    <source>
        <dbReference type="EMBL" id="OVZ82775.1"/>
    </source>
</evidence>
<dbReference type="Pfam" id="PF03995">
    <property type="entry name" value="Inhibitor_I36"/>
    <property type="match status" value="1"/>
</dbReference>
<evidence type="ECO:0000256" key="1">
    <source>
        <dbReference type="SAM" id="SignalP"/>
    </source>
</evidence>
<evidence type="ECO:0000313" key="3">
    <source>
        <dbReference type="Proteomes" id="UP000196440"/>
    </source>
</evidence>
<reference evidence="2 3" key="1">
    <citation type="submission" date="2017-05" db="EMBL/GenBank/DDBJ databases">
        <title>Whole genome sequencing of Yersinia kristensenii.</title>
        <authorList>
            <person name="Campioni F."/>
        </authorList>
    </citation>
    <scope>NUCLEOTIDE SEQUENCE [LARGE SCALE GENOMIC DNA]</scope>
    <source>
        <strain evidence="2 3">CFSAN060536</strain>
    </source>
</reference>
<proteinExistence type="predicted"/>
<dbReference type="Proteomes" id="UP000196440">
    <property type="component" value="Unassembled WGS sequence"/>
</dbReference>
<sequence>MKIVTKLLISAILMISEPAYSDEGIVCFYELADFSGESFCSVESESMSAYNDEFNNKIESISVPPGMTVTLYDDIDLSGKKITLDNDINLQQLKSSGFYNRIKSYQIAPAICFYTEDDFQGDSSCLVSNQQIDFYHDIEAILESDREVFPIQNDSIQSITIPQGMIATIYMNDNFNAPFFKLTESITDNSLKALEMSNAITSIKVAERKGLNCDQQCVIVNNHTIILSDVFGKYWNDERLKNKQILLVFNTVNLGEGDNYALSLFNGATININNSRIEFYNEKMNNDFYFEHDKRNDNLSFIIQMKKNTVQVQYIQTLRNNLVDISPIIFFDWDNGINEIPEIVITNNNKDEPLVIAKTILTADTGDKDWEKRDLVQTSKILCAFTPFLNIYNYIIQGKCQQLDGIVFSTNDFFNHNTKGKTLHIAGNSPPLKPKPAQEEELQMPDDVDNYMTLTYIDNSQQRQSLSLPAVAKACMVSFHSLLNSRPTRQVRPHCIDWTLEIMTDFTLLFGNSLERWNTAFFGQIIDSIIRTGSTGVAVENQAVENRLIQAIKEKITDRTTNNAFADIKTAFDYAQLSYISYSFASSSNESPSQVELLPLGIYELLLENFVFRKTTPIIISQGVPIEKTEWEFEIEVLPTATPEEEEKLSDVAVSNAQAMRKKLKETITLWGQQYDRNYPSPGASADADAATDEMNDARIKLIRAGNIVTGIINRRLTLNHPGEIYVIVKLRGRIIAIVLANRINNLDEVELVASATLPDYVLFPGREGTVRGAGTAAVRELSRYLQQQGARILYSEVISQPSARVKQKVGFNFRTEY</sequence>
<keyword evidence="1" id="KW-0732">Signal</keyword>
<accession>A0A208ZQL6</accession>
<dbReference type="EMBL" id="NHOI01000035">
    <property type="protein sequence ID" value="OVZ82775.1"/>
    <property type="molecule type" value="Genomic_DNA"/>
</dbReference>
<dbReference type="Gene3D" id="2.60.20.10">
    <property type="entry name" value="Crystallins"/>
    <property type="match status" value="2"/>
</dbReference>
<organism evidence="2 3">
    <name type="scientific">Yersinia intermedia</name>
    <dbReference type="NCBI Taxonomy" id="631"/>
    <lineage>
        <taxon>Bacteria</taxon>
        <taxon>Pseudomonadati</taxon>
        <taxon>Pseudomonadota</taxon>
        <taxon>Gammaproteobacteria</taxon>
        <taxon>Enterobacterales</taxon>
        <taxon>Yersiniaceae</taxon>
        <taxon>Yersinia</taxon>
    </lineage>
</organism>
<dbReference type="InterPro" id="IPR016181">
    <property type="entry name" value="Acyl_CoA_acyltransferase"/>
</dbReference>